<dbReference type="AlphaFoldDB" id="A0A8X6SWJ8"/>
<dbReference type="InterPro" id="IPR001305">
    <property type="entry name" value="HSP_DnaJ_Cys-rich_dom"/>
</dbReference>
<dbReference type="EMBL" id="BMAU01021340">
    <property type="protein sequence ID" value="GFY16722.1"/>
    <property type="molecule type" value="Genomic_DNA"/>
</dbReference>
<accession>A0A8X6SWJ8</accession>
<dbReference type="GO" id="GO:0005524">
    <property type="term" value="F:ATP binding"/>
    <property type="evidence" value="ECO:0007669"/>
    <property type="project" value="InterPro"/>
</dbReference>
<gene>
    <name evidence="9" type="primary">l(2)tid</name>
    <name evidence="9" type="ORF">TNCV_2788441</name>
</gene>
<evidence type="ECO:0000313" key="9">
    <source>
        <dbReference type="EMBL" id="GFY16722.1"/>
    </source>
</evidence>
<dbReference type="PANTHER" id="PTHR44145:SF3">
    <property type="entry name" value="DNAJ HOMOLOG SUBFAMILY A MEMBER 3, MITOCHONDRIAL"/>
    <property type="match status" value="1"/>
</dbReference>
<dbReference type="CDD" id="cd10719">
    <property type="entry name" value="DnaJ_zf"/>
    <property type="match status" value="1"/>
</dbReference>
<keyword evidence="10" id="KW-1185">Reference proteome</keyword>
<name>A0A8X6SWJ8_TRICX</name>
<dbReference type="GO" id="GO:0043066">
    <property type="term" value="P:negative regulation of apoptotic process"/>
    <property type="evidence" value="ECO:0007669"/>
    <property type="project" value="TreeGrafter"/>
</dbReference>
<feature type="zinc finger region" description="CR-type" evidence="6">
    <location>
        <begin position="221"/>
        <end position="299"/>
    </location>
</feature>
<dbReference type="Pfam" id="PF00226">
    <property type="entry name" value="DnaJ"/>
    <property type="match status" value="1"/>
</dbReference>
<comment type="caution">
    <text evidence="9">The sequence shown here is derived from an EMBL/GenBank/DDBJ whole genome shotgun (WGS) entry which is preliminary data.</text>
</comment>
<dbReference type="GO" id="GO:0008270">
    <property type="term" value="F:zinc ion binding"/>
    <property type="evidence" value="ECO:0007669"/>
    <property type="project" value="UniProtKB-KW"/>
</dbReference>
<keyword evidence="1 6" id="KW-0479">Metal-binding</keyword>
<dbReference type="SUPFAM" id="SSF57938">
    <property type="entry name" value="DnaJ/Hsp40 cysteine-rich domain"/>
    <property type="match status" value="1"/>
</dbReference>
<dbReference type="HAMAP" id="MF_01152">
    <property type="entry name" value="DnaJ"/>
    <property type="match status" value="1"/>
</dbReference>
<dbReference type="InterPro" id="IPR051938">
    <property type="entry name" value="Apopto_cytoskel_mod"/>
</dbReference>
<dbReference type="Gene3D" id="2.10.230.10">
    <property type="entry name" value="Heat shock protein DnaJ, cysteine-rich domain"/>
    <property type="match status" value="1"/>
</dbReference>
<dbReference type="GO" id="GO:0009408">
    <property type="term" value="P:response to heat"/>
    <property type="evidence" value="ECO:0007669"/>
    <property type="project" value="InterPro"/>
</dbReference>
<dbReference type="GO" id="GO:0005739">
    <property type="term" value="C:mitochondrion"/>
    <property type="evidence" value="ECO:0007669"/>
    <property type="project" value="TreeGrafter"/>
</dbReference>
<dbReference type="PROSITE" id="PS00636">
    <property type="entry name" value="DNAJ_1"/>
    <property type="match status" value="1"/>
</dbReference>
<dbReference type="GO" id="GO:0051082">
    <property type="term" value="F:unfolded protein binding"/>
    <property type="evidence" value="ECO:0007669"/>
    <property type="project" value="InterPro"/>
</dbReference>
<keyword evidence="2" id="KW-0677">Repeat</keyword>
<keyword evidence="3 6" id="KW-0863">Zinc-finger</keyword>
<keyword evidence="4 6" id="KW-0862">Zinc</keyword>
<dbReference type="PRINTS" id="PR00625">
    <property type="entry name" value="JDOMAIN"/>
</dbReference>
<dbReference type="GO" id="GO:0006457">
    <property type="term" value="P:protein folding"/>
    <property type="evidence" value="ECO:0007669"/>
    <property type="project" value="InterPro"/>
</dbReference>
<dbReference type="Proteomes" id="UP000887159">
    <property type="component" value="Unassembled WGS sequence"/>
</dbReference>
<keyword evidence="5" id="KW-0143">Chaperone</keyword>
<evidence type="ECO:0000256" key="3">
    <source>
        <dbReference type="ARBA" id="ARBA00022771"/>
    </source>
</evidence>
<reference evidence="9" key="1">
    <citation type="submission" date="2020-08" db="EMBL/GenBank/DDBJ databases">
        <title>Multicomponent nature underlies the extraordinary mechanical properties of spider dragline silk.</title>
        <authorList>
            <person name="Kono N."/>
            <person name="Nakamura H."/>
            <person name="Mori M."/>
            <person name="Yoshida Y."/>
            <person name="Ohtoshi R."/>
            <person name="Malay A.D."/>
            <person name="Moran D.A.P."/>
            <person name="Tomita M."/>
            <person name="Numata K."/>
            <person name="Arakawa K."/>
        </authorList>
    </citation>
    <scope>NUCLEOTIDE SEQUENCE</scope>
</reference>
<evidence type="ECO:0000256" key="1">
    <source>
        <dbReference type="ARBA" id="ARBA00022723"/>
    </source>
</evidence>
<dbReference type="InterPro" id="IPR008971">
    <property type="entry name" value="HSP40/DnaJ_pept-bd"/>
</dbReference>
<feature type="domain" description="J" evidence="7">
    <location>
        <begin position="84"/>
        <end position="149"/>
    </location>
</feature>
<dbReference type="SMART" id="SM00271">
    <property type="entry name" value="DnaJ"/>
    <property type="match status" value="1"/>
</dbReference>
<dbReference type="InterPro" id="IPR001623">
    <property type="entry name" value="DnaJ_domain"/>
</dbReference>
<organism evidence="9 10">
    <name type="scientific">Trichonephila clavipes</name>
    <name type="common">Golden silk orbweaver</name>
    <name type="synonym">Nephila clavipes</name>
    <dbReference type="NCBI Taxonomy" id="2585209"/>
    <lineage>
        <taxon>Eukaryota</taxon>
        <taxon>Metazoa</taxon>
        <taxon>Ecdysozoa</taxon>
        <taxon>Arthropoda</taxon>
        <taxon>Chelicerata</taxon>
        <taxon>Arachnida</taxon>
        <taxon>Araneae</taxon>
        <taxon>Araneomorphae</taxon>
        <taxon>Entelegynae</taxon>
        <taxon>Araneoidea</taxon>
        <taxon>Nephilidae</taxon>
        <taxon>Trichonephila</taxon>
    </lineage>
</organism>
<dbReference type="GO" id="GO:0031072">
    <property type="term" value="F:heat shock protein binding"/>
    <property type="evidence" value="ECO:0007669"/>
    <property type="project" value="InterPro"/>
</dbReference>
<dbReference type="SUPFAM" id="SSF49493">
    <property type="entry name" value="HSP40/DnaJ peptide-binding domain"/>
    <property type="match status" value="1"/>
</dbReference>
<dbReference type="Pfam" id="PF01556">
    <property type="entry name" value="DnaJ_C"/>
    <property type="match status" value="1"/>
</dbReference>
<dbReference type="CDD" id="cd06257">
    <property type="entry name" value="DnaJ"/>
    <property type="match status" value="1"/>
</dbReference>
<dbReference type="InterPro" id="IPR036869">
    <property type="entry name" value="J_dom_sf"/>
</dbReference>
<evidence type="ECO:0000313" key="10">
    <source>
        <dbReference type="Proteomes" id="UP000887159"/>
    </source>
</evidence>
<dbReference type="PROSITE" id="PS51188">
    <property type="entry name" value="ZF_CR"/>
    <property type="match status" value="1"/>
</dbReference>
<dbReference type="PANTHER" id="PTHR44145">
    <property type="entry name" value="DNAJ HOMOLOG SUBFAMILY A MEMBER 3, MITOCHONDRIAL"/>
    <property type="match status" value="1"/>
</dbReference>
<dbReference type="FunFam" id="2.60.260.20:FF:000005">
    <property type="entry name" value="Chaperone protein dnaJ 1, mitochondrial"/>
    <property type="match status" value="1"/>
</dbReference>
<evidence type="ECO:0000256" key="5">
    <source>
        <dbReference type="ARBA" id="ARBA00023186"/>
    </source>
</evidence>
<dbReference type="SUPFAM" id="SSF46565">
    <property type="entry name" value="Chaperone J-domain"/>
    <property type="match status" value="1"/>
</dbReference>
<dbReference type="CDD" id="cd10747">
    <property type="entry name" value="DnaJ_C"/>
    <property type="match status" value="1"/>
</dbReference>
<dbReference type="PROSITE" id="PS50076">
    <property type="entry name" value="DNAJ_2"/>
    <property type="match status" value="1"/>
</dbReference>
<dbReference type="GO" id="GO:0007005">
    <property type="term" value="P:mitochondrion organization"/>
    <property type="evidence" value="ECO:0007669"/>
    <property type="project" value="TreeGrafter"/>
</dbReference>
<evidence type="ECO:0000256" key="2">
    <source>
        <dbReference type="ARBA" id="ARBA00022737"/>
    </source>
</evidence>
<sequence length="468" mass="52862">MMTHSLRITKEVLPPACRLPSNFQIKTVSNFFDVIQARTFSRLYSFNKLQRFVQKKHISRPVISSIYYNIKLFHTSINRYSNTDLYKVLGVSRNASQNDIKKAYYQLAKKYHPDANKKDPAASKKFQEVSAAYEVLSDETKRKEYDEWGAQEQFQHRRGPSAKKEYRFYSNIDAEELFRKIFGEFDLRRTKSDFDYADTNFGHGASEHIQLQLDFMEAARGCQKHTTVNVVDVCPACAGTRCTPGTKVIRCDHCNATGMETMTSGPFIIKQTCRKCHGTGMFNRFPCVECMGKGSTVQRKAILVNVPAGVEDGQSARMQVNNQELLITFRVSESEYFRKDGSDIHTDAIISLSQAILGGATKIQGLKEDFELKIPSGTPSHKVFRFYGKGIKKPSGFGHGDHYVHIKIDIPQNLSGVQYDLIKAYAELEKNTPGSIQGLSSSKKSTVEFAGKEEKKGILQKIKSVIFG</sequence>
<feature type="domain" description="CR-type" evidence="8">
    <location>
        <begin position="221"/>
        <end position="299"/>
    </location>
</feature>
<protein>
    <submittedName>
        <fullName evidence="9">Protein tumorous imaginal discs, mitochondrial</fullName>
    </submittedName>
</protein>
<evidence type="ECO:0000256" key="4">
    <source>
        <dbReference type="ARBA" id="ARBA00022833"/>
    </source>
</evidence>
<dbReference type="InterPro" id="IPR002939">
    <property type="entry name" value="DnaJ_C"/>
</dbReference>
<evidence type="ECO:0000256" key="6">
    <source>
        <dbReference type="PROSITE-ProRule" id="PRU00546"/>
    </source>
</evidence>
<dbReference type="Gene3D" id="2.60.260.20">
    <property type="entry name" value="Urease metallochaperone UreE, N-terminal domain"/>
    <property type="match status" value="2"/>
</dbReference>
<dbReference type="InterPro" id="IPR036410">
    <property type="entry name" value="HSP_DnaJ_Cys-rich_dom_sf"/>
</dbReference>
<dbReference type="Gene3D" id="1.10.287.110">
    <property type="entry name" value="DnaJ domain"/>
    <property type="match status" value="1"/>
</dbReference>
<proteinExistence type="inferred from homology"/>
<dbReference type="InterPro" id="IPR018253">
    <property type="entry name" value="DnaJ_domain_CS"/>
</dbReference>
<evidence type="ECO:0000259" key="7">
    <source>
        <dbReference type="PROSITE" id="PS50076"/>
    </source>
</evidence>
<dbReference type="Pfam" id="PF00684">
    <property type="entry name" value="DnaJ_CXXCXGXG"/>
    <property type="match status" value="1"/>
</dbReference>
<dbReference type="InterPro" id="IPR012724">
    <property type="entry name" value="DnaJ"/>
</dbReference>
<evidence type="ECO:0000259" key="8">
    <source>
        <dbReference type="PROSITE" id="PS51188"/>
    </source>
</evidence>